<organism evidence="1">
    <name type="scientific">marine sediment metagenome</name>
    <dbReference type="NCBI Taxonomy" id="412755"/>
    <lineage>
        <taxon>unclassified sequences</taxon>
        <taxon>metagenomes</taxon>
        <taxon>ecological metagenomes</taxon>
    </lineage>
</organism>
<feature type="non-terminal residue" evidence="1">
    <location>
        <position position="253"/>
    </location>
</feature>
<name>X0XWX1_9ZZZZ</name>
<protein>
    <submittedName>
        <fullName evidence="1">Uncharacterized protein</fullName>
    </submittedName>
</protein>
<sequence>MGRAKRVVGPQGDWSFEYDPLHPERQKAAVEPDQQLRQFQEAFDRQLEKGYDHVNVVGHPTCWVVSEWWGWYEATIPFRITEEHGPVGYYPHDRQWRKTAMRTAADSEAHFEWTRRAAEWLASRDDIEVMKLADYYARHEEPHGQWLTLAQVQQMARDLTQRFDALKVGDTTVSTADALFLLATLGEHVMRHNKLPEKLQIRRTLGPVEAVPELAEPVTYRRADYLIAARSVYAYIMAHNRTPHAVRAHAVDA</sequence>
<dbReference type="AlphaFoldDB" id="X0XWX1"/>
<comment type="caution">
    <text evidence="1">The sequence shown here is derived from an EMBL/GenBank/DDBJ whole genome shotgun (WGS) entry which is preliminary data.</text>
</comment>
<reference evidence="1" key="1">
    <citation type="journal article" date="2014" name="Front. Microbiol.">
        <title>High frequency of phylogenetically diverse reductive dehalogenase-homologous genes in deep subseafloor sedimentary metagenomes.</title>
        <authorList>
            <person name="Kawai M."/>
            <person name="Futagami T."/>
            <person name="Toyoda A."/>
            <person name="Takaki Y."/>
            <person name="Nishi S."/>
            <person name="Hori S."/>
            <person name="Arai W."/>
            <person name="Tsubouchi T."/>
            <person name="Morono Y."/>
            <person name="Uchiyama I."/>
            <person name="Ito T."/>
            <person name="Fujiyama A."/>
            <person name="Inagaki F."/>
            <person name="Takami H."/>
        </authorList>
    </citation>
    <scope>NUCLEOTIDE SEQUENCE</scope>
    <source>
        <strain evidence="1">Expedition CK06-06</strain>
    </source>
</reference>
<proteinExistence type="predicted"/>
<accession>X0XWX1</accession>
<dbReference type="EMBL" id="BARS01040988">
    <property type="protein sequence ID" value="GAG41048.1"/>
    <property type="molecule type" value="Genomic_DNA"/>
</dbReference>
<gene>
    <name evidence="1" type="ORF">S01H1_62408</name>
</gene>
<evidence type="ECO:0000313" key="1">
    <source>
        <dbReference type="EMBL" id="GAG41048.1"/>
    </source>
</evidence>